<gene>
    <name evidence="3" type="ORF">HAHE_12800</name>
</gene>
<reference evidence="3 4" key="1">
    <citation type="submission" date="2021-06" db="EMBL/GenBank/DDBJ databases">
        <title>Complete genome of Haloferula helveola possessing various polysaccharide degrading enzymes.</title>
        <authorList>
            <person name="Takami H."/>
            <person name="Huang C."/>
            <person name="Hamasaki K."/>
        </authorList>
    </citation>
    <scope>NUCLEOTIDE SEQUENCE [LARGE SCALE GENOMIC DNA]</scope>
    <source>
        <strain evidence="3 4">CN-1</strain>
    </source>
</reference>
<feature type="compositionally biased region" description="Basic and acidic residues" evidence="1">
    <location>
        <begin position="814"/>
        <end position="823"/>
    </location>
</feature>
<dbReference type="InterPro" id="IPR052894">
    <property type="entry name" value="AsmA-related"/>
</dbReference>
<evidence type="ECO:0008006" key="5">
    <source>
        <dbReference type="Google" id="ProtNLM"/>
    </source>
</evidence>
<dbReference type="PANTHER" id="PTHR30441:SF8">
    <property type="entry name" value="DUF748 DOMAIN-CONTAINING PROTEIN"/>
    <property type="match status" value="1"/>
</dbReference>
<feature type="transmembrane region" description="Helical" evidence="2">
    <location>
        <begin position="12"/>
        <end position="32"/>
    </location>
</feature>
<protein>
    <recommendedName>
        <fullName evidence="5">AsmA-like C-terminal domain-containing protein</fullName>
    </recommendedName>
</protein>
<evidence type="ECO:0000313" key="3">
    <source>
        <dbReference type="EMBL" id="BCX47372.1"/>
    </source>
</evidence>
<sequence>MKRIRIIHRLRVAVALLGFVAVLGGAGVLWWANHTGLPESWRSGIEDALAANGIHADVASLRYLPLRGIEAGEVTVYSDASRTREVGRLHQLILDVDRSRLSRGDFKIDQLDLAGARISLAVDPADPDSKTLDITDANGRIDFSGPREIEISGASGMVGGVRLEATGILKLYRPGLFGSPEDAEAARAERRKILLAIIDTLDSFRLKTTTPPRIRIDARGDFEIPGSLRATIAVQARELESRDLEIRHIDLQGEVHGRTLVVHHAEILTENGSLGGTLDYDMDRHAGRFELRSGIDIAAFLAGLDIPLPERMPTFEAPPQINAHGQFRRTEDQWDFQVIGDADLTGPSFLHLSADRIFSRFSWDGSRALLEDLSVRDGSHSLTGRAFITPERVLYQASTDLPLGFWQKSVKIQPLATILADFEAGDGATATIDFEGMANLLDHRDWRFKGTAAASSLSFRGVPARKARVSMDLDHDQLDFTDGEVDFDYSDYRLRKEHGGPDSGHATVGQILYDHTSGTIKIAGLRGNMWPAPAVRTFAGEIADELEVYGFHRPPDLAADGIIDIRRGNPKQDLRVTFSSTSSIDYEFLDETLELAAPSGSVRVLPDRVKIGNLDLGAFGGRIRADMESRLGTGAMAIEGELDWTELGLPEIAKSYDFDSTPKGSITGRIDFSLNGDDISGFDGSGHIALEDSELFDVPIFGPLSPVISAVLGRRDAGFQEATSAFCTFRVDRGVVSTTDFLTTTTSLVFTGDGKADLNDETLNMTVRMNARGFFGFITLPLRPFYGLFQFRGSGPIEDPEWKNVMFTSPPPEQESRLLEPPKARAVAPEPANPPRARIVSPQR</sequence>
<organism evidence="3 4">
    <name type="scientific">Haloferula helveola</name>
    <dbReference type="NCBI Taxonomy" id="490095"/>
    <lineage>
        <taxon>Bacteria</taxon>
        <taxon>Pseudomonadati</taxon>
        <taxon>Verrucomicrobiota</taxon>
        <taxon>Verrucomicrobiia</taxon>
        <taxon>Verrucomicrobiales</taxon>
        <taxon>Verrucomicrobiaceae</taxon>
        <taxon>Haloferula</taxon>
    </lineage>
</organism>
<evidence type="ECO:0000313" key="4">
    <source>
        <dbReference type="Proteomes" id="UP001374893"/>
    </source>
</evidence>
<dbReference type="RefSeq" id="WP_338689535.1">
    <property type="nucleotide sequence ID" value="NZ_AP024702.1"/>
</dbReference>
<keyword evidence="2" id="KW-0472">Membrane</keyword>
<dbReference type="Proteomes" id="UP001374893">
    <property type="component" value="Chromosome"/>
</dbReference>
<evidence type="ECO:0000256" key="2">
    <source>
        <dbReference type="SAM" id="Phobius"/>
    </source>
</evidence>
<name>A0ABN6H310_9BACT</name>
<dbReference type="PANTHER" id="PTHR30441">
    <property type="entry name" value="DUF748 DOMAIN-CONTAINING PROTEIN"/>
    <property type="match status" value="1"/>
</dbReference>
<keyword evidence="2" id="KW-1133">Transmembrane helix</keyword>
<keyword evidence="2" id="KW-0812">Transmembrane</keyword>
<keyword evidence="4" id="KW-1185">Reference proteome</keyword>
<proteinExistence type="predicted"/>
<feature type="region of interest" description="Disordered" evidence="1">
    <location>
        <begin position="806"/>
        <end position="844"/>
    </location>
</feature>
<dbReference type="EMBL" id="AP024702">
    <property type="protein sequence ID" value="BCX47372.1"/>
    <property type="molecule type" value="Genomic_DNA"/>
</dbReference>
<evidence type="ECO:0000256" key="1">
    <source>
        <dbReference type="SAM" id="MobiDB-lite"/>
    </source>
</evidence>
<accession>A0ABN6H310</accession>